<reference evidence="2" key="1">
    <citation type="journal article" date="2014" name="Int. J. Syst. Evol. Microbiol.">
        <title>Complete genome sequence of Corynebacterium casei LMG S-19264T (=DSM 44701T), isolated from a smear-ripened cheese.</title>
        <authorList>
            <consortium name="US DOE Joint Genome Institute (JGI-PGF)"/>
            <person name="Walter F."/>
            <person name="Albersmeier A."/>
            <person name="Kalinowski J."/>
            <person name="Ruckert C."/>
        </authorList>
    </citation>
    <scope>NUCLEOTIDE SEQUENCE</scope>
    <source>
        <strain evidence="2">KCTC 32296</strain>
    </source>
</reference>
<accession>A0A918UXX0</accession>
<protein>
    <recommendedName>
        <fullName evidence="4">Flagellar protein FliL</fullName>
    </recommendedName>
</protein>
<feature type="signal peptide" evidence="1">
    <location>
        <begin position="1"/>
        <end position="25"/>
    </location>
</feature>
<feature type="chain" id="PRO_5037479167" description="Flagellar protein FliL" evidence="1">
    <location>
        <begin position="26"/>
        <end position="143"/>
    </location>
</feature>
<dbReference type="Proteomes" id="UP000662572">
    <property type="component" value="Unassembled WGS sequence"/>
</dbReference>
<sequence>MRISFITLLISFLVSIFLPLSVAHASGAPKKEEAEAGPPYVRLSSVAIPVFENQSVVNYIFLTVRLNLTAKADVNKLREKEPYFRNQLMQAAYKTSFALPDKSDTLDEARFKKVMIGEFSRVSGPGMIQSIEILDQNPKRRRR</sequence>
<dbReference type="RefSeq" id="WP_189487932.1">
    <property type="nucleotide sequence ID" value="NZ_BMZB01000004.1"/>
</dbReference>
<evidence type="ECO:0000313" key="3">
    <source>
        <dbReference type="Proteomes" id="UP000662572"/>
    </source>
</evidence>
<organism evidence="2 3">
    <name type="scientific">Asticcacaulis endophyticus</name>
    <dbReference type="NCBI Taxonomy" id="1395890"/>
    <lineage>
        <taxon>Bacteria</taxon>
        <taxon>Pseudomonadati</taxon>
        <taxon>Pseudomonadota</taxon>
        <taxon>Alphaproteobacteria</taxon>
        <taxon>Caulobacterales</taxon>
        <taxon>Caulobacteraceae</taxon>
        <taxon>Asticcacaulis</taxon>
    </lineage>
</organism>
<keyword evidence="1" id="KW-0732">Signal</keyword>
<dbReference type="AlphaFoldDB" id="A0A918UXX0"/>
<reference evidence="2" key="2">
    <citation type="submission" date="2020-09" db="EMBL/GenBank/DDBJ databases">
        <authorList>
            <person name="Sun Q."/>
            <person name="Kim S."/>
        </authorList>
    </citation>
    <scope>NUCLEOTIDE SEQUENCE</scope>
    <source>
        <strain evidence="2">KCTC 32296</strain>
    </source>
</reference>
<evidence type="ECO:0000256" key="1">
    <source>
        <dbReference type="SAM" id="SignalP"/>
    </source>
</evidence>
<evidence type="ECO:0008006" key="4">
    <source>
        <dbReference type="Google" id="ProtNLM"/>
    </source>
</evidence>
<name>A0A918UXX0_9CAUL</name>
<gene>
    <name evidence="2" type="ORF">GCM10011273_29670</name>
</gene>
<proteinExistence type="predicted"/>
<comment type="caution">
    <text evidence="2">The sequence shown here is derived from an EMBL/GenBank/DDBJ whole genome shotgun (WGS) entry which is preliminary data.</text>
</comment>
<evidence type="ECO:0000313" key="2">
    <source>
        <dbReference type="EMBL" id="GGZ40979.1"/>
    </source>
</evidence>
<keyword evidence="3" id="KW-1185">Reference proteome</keyword>
<dbReference type="EMBL" id="BMZB01000004">
    <property type="protein sequence ID" value="GGZ40979.1"/>
    <property type="molecule type" value="Genomic_DNA"/>
</dbReference>